<evidence type="ECO:0000313" key="2">
    <source>
        <dbReference type="Proteomes" id="UP000177026"/>
    </source>
</evidence>
<reference evidence="1 2" key="1">
    <citation type="journal article" date="2016" name="Nat. Commun.">
        <title>Thousands of microbial genomes shed light on interconnected biogeochemical processes in an aquifer system.</title>
        <authorList>
            <person name="Anantharaman K."/>
            <person name="Brown C.T."/>
            <person name="Hug L.A."/>
            <person name="Sharon I."/>
            <person name="Castelle C.J."/>
            <person name="Probst A.J."/>
            <person name="Thomas B.C."/>
            <person name="Singh A."/>
            <person name="Wilkins M.J."/>
            <person name="Karaoz U."/>
            <person name="Brodie E.L."/>
            <person name="Williams K.H."/>
            <person name="Hubbard S.S."/>
            <person name="Banfield J.F."/>
        </authorList>
    </citation>
    <scope>NUCLEOTIDE SEQUENCE [LARGE SCALE GENOMIC DNA]</scope>
</reference>
<accession>A0A1F7GLN3</accession>
<dbReference type="AlphaFoldDB" id="A0A1F7GLN3"/>
<name>A0A1F7GLN3_9BACT</name>
<dbReference type="EMBL" id="MFZI01000045">
    <property type="protein sequence ID" value="OGK19626.1"/>
    <property type="molecule type" value="Genomic_DNA"/>
</dbReference>
<evidence type="ECO:0000313" key="1">
    <source>
        <dbReference type="EMBL" id="OGK19626.1"/>
    </source>
</evidence>
<protein>
    <submittedName>
        <fullName evidence="1">Uncharacterized protein</fullName>
    </submittedName>
</protein>
<sequence length="119" mass="13881">MAKEVIFCMQCVNVSNILLSLPSFPLPNSDQQFKILWDPIGKQHILVLNQGDNPVDADEGQFLRTRHERITYFQLQEPHIYRSTLEQRQLDLDNFRVGLAHLFFGPRGISSLRKNDKSW</sequence>
<comment type="caution">
    <text evidence="1">The sequence shown here is derived from an EMBL/GenBank/DDBJ whole genome shotgun (WGS) entry which is preliminary data.</text>
</comment>
<proteinExistence type="predicted"/>
<gene>
    <name evidence="1" type="ORF">A2866_06670</name>
</gene>
<dbReference type="Proteomes" id="UP000177026">
    <property type="component" value="Unassembled WGS sequence"/>
</dbReference>
<organism evidence="1 2">
    <name type="scientific">Candidatus Roizmanbacteria bacterium RIFCSPHIGHO2_01_FULL_39_8</name>
    <dbReference type="NCBI Taxonomy" id="1802033"/>
    <lineage>
        <taxon>Bacteria</taxon>
        <taxon>Candidatus Roizmaniibacteriota</taxon>
    </lineage>
</organism>